<dbReference type="SUPFAM" id="SSF56059">
    <property type="entry name" value="Glutathione synthetase ATP-binding domain-like"/>
    <property type="match status" value="1"/>
</dbReference>
<accession>A0A2M8L8E0</accession>
<evidence type="ECO:0008006" key="3">
    <source>
        <dbReference type="Google" id="ProtNLM"/>
    </source>
</evidence>
<dbReference type="EMBL" id="PFEP01000037">
    <property type="protein sequence ID" value="PJE72871.1"/>
    <property type="molecule type" value="Genomic_DNA"/>
</dbReference>
<name>A0A2M8L8E0_9BACT</name>
<gene>
    <name evidence="1" type="ORF">COV00_02955</name>
</gene>
<evidence type="ECO:0000313" key="1">
    <source>
        <dbReference type="EMBL" id="PJE72871.1"/>
    </source>
</evidence>
<dbReference type="AlphaFoldDB" id="A0A2M8L8E0"/>
<sequence length="209" mass="24105">EKFINYIKKIAIYAYQKYKLVGVWLIEGFIVGKIFYFNEINCRPGGVTEVSSANQILRNFPPFIVIHNLIFLKGDLSWLPSSDKFNEETAKIITKQMSRGPFYLKIKAKNNYPIKVKQEFQGNGIYVLTKNNTLQWIKHGQSTLEANFDNNEILVADMPLKNSICYPGVELCTLEGVGYKKHIFNGPHRLTKEGYRIAEAIYKNFEPIK</sequence>
<evidence type="ECO:0000313" key="2">
    <source>
        <dbReference type="Proteomes" id="UP000230603"/>
    </source>
</evidence>
<organism evidence="1 2">
    <name type="scientific">Candidatus Tagabacteria bacterium CG10_big_fil_rev_8_21_14_0_10_40_13</name>
    <dbReference type="NCBI Taxonomy" id="1975022"/>
    <lineage>
        <taxon>Bacteria</taxon>
        <taxon>Candidatus Tagaibacteriota</taxon>
    </lineage>
</organism>
<dbReference type="Proteomes" id="UP000230603">
    <property type="component" value="Unassembled WGS sequence"/>
</dbReference>
<reference evidence="2" key="1">
    <citation type="submission" date="2017-09" db="EMBL/GenBank/DDBJ databases">
        <title>Depth-based differentiation of microbial function through sediment-hosted aquifers and enrichment of novel symbionts in the deep terrestrial subsurface.</title>
        <authorList>
            <person name="Probst A.J."/>
            <person name="Ladd B."/>
            <person name="Jarett J.K."/>
            <person name="Geller-Mcgrath D.E."/>
            <person name="Sieber C.M.K."/>
            <person name="Emerson J.B."/>
            <person name="Anantharaman K."/>
            <person name="Thomas B.C."/>
            <person name="Malmstrom R."/>
            <person name="Stieglmeier M."/>
            <person name="Klingl A."/>
            <person name="Woyke T."/>
            <person name="Ryan C.M."/>
            <person name="Banfield J.F."/>
        </authorList>
    </citation>
    <scope>NUCLEOTIDE SEQUENCE [LARGE SCALE GENOMIC DNA]</scope>
</reference>
<feature type="non-terminal residue" evidence="1">
    <location>
        <position position="1"/>
    </location>
</feature>
<protein>
    <recommendedName>
        <fullName evidence="3">ATP-grasp domain-containing protein</fullName>
    </recommendedName>
</protein>
<proteinExistence type="predicted"/>
<comment type="caution">
    <text evidence="1">The sequence shown here is derived from an EMBL/GenBank/DDBJ whole genome shotgun (WGS) entry which is preliminary data.</text>
</comment>